<reference evidence="4 5" key="1">
    <citation type="journal article" date="2007" name="Nat. Biotechnol.">
        <title>Complete genome sequence of the myxobacterium Sorangium cellulosum.</title>
        <authorList>
            <person name="Schneiker S."/>
            <person name="Perlova O."/>
            <person name="Kaiser O."/>
            <person name="Gerth K."/>
            <person name="Alici A."/>
            <person name="Altmeyer M.O."/>
            <person name="Bartels D."/>
            <person name="Bekel T."/>
            <person name="Beyer S."/>
            <person name="Bode E."/>
            <person name="Bode H.B."/>
            <person name="Bolten C.J."/>
            <person name="Choudhuri J.V."/>
            <person name="Doss S."/>
            <person name="Elnakady Y.A."/>
            <person name="Frank B."/>
            <person name="Gaigalat L."/>
            <person name="Goesmann A."/>
            <person name="Groeger C."/>
            <person name="Gross F."/>
            <person name="Jelsbak L."/>
            <person name="Jelsbak L."/>
            <person name="Kalinowski J."/>
            <person name="Kegler C."/>
            <person name="Knauber T."/>
            <person name="Konietzny S."/>
            <person name="Kopp M."/>
            <person name="Krause L."/>
            <person name="Krug D."/>
            <person name="Linke B."/>
            <person name="Mahmud T."/>
            <person name="Martinez-Arias R."/>
            <person name="McHardy A.C."/>
            <person name="Merai M."/>
            <person name="Meyer F."/>
            <person name="Mormann S."/>
            <person name="Munoz-Dorado J."/>
            <person name="Perez J."/>
            <person name="Pradella S."/>
            <person name="Rachid S."/>
            <person name="Raddatz G."/>
            <person name="Rosenau F."/>
            <person name="Rueckert C."/>
            <person name="Sasse F."/>
            <person name="Scharfe M."/>
            <person name="Schuster S.C."/>
            <person name="Suen G."/>
            <person name="Treuner-Lange A."/>
            <person name="Velicer G.J."/>
            <person name="Vorholter F.-J."/>
            <person name="Weissman K.J."/>
            <person name="Welch R.D."/>
            <person name="Wenzel S.C."/>
            <person name="Whitworth D.E."/>
            <person name="Wilhelm S."/>
            <person name="Wittmann C."/>
            <person name="Bloecker H."/>
            <person name="Puehler A."/>
            <person name="Mueller R."/>
        </authorList>
    </citation>
    <scope>NUCLEOTIDE SEQUENCE [LARGE SCALE GENOMIC DNA]</scope>
    <source>
        <strain evidence="5">So ce56</strain>
    </source>
</reference>
<dbReference type="InterPro" id="IPR002933">
    <property type="entry name" value="Peptidase_M20"/>
</dbReference>
<dbReference type="eggNOG" id="COG1473">
    <property type="taxonomic scope" value="Bacteria"/>
</dbReference>
<dbReference type="BioCyc" id="SCEL448385:SCE_RS12220-MONOMER"/>
<dbReference type="SUPFAM" id="SSF53187">
    <property type="entry name" value="Zn-dependent exopeptidases"/>
    <property type="match status" value="1"/>
</dbReference>
<dbReference type="CDD" id="cd05666">
    <property type="entry name" value="M20_Acy1-like"/>
    <property type="match status" value="1"/>
</dbReference>
<feature type="binding site" evidence="2">
    <location>
        <position position="360"/>
    </location>
    <ligand>
        <name>Mn(2+)</name>
        <dbReference type="ChEBI" id="CHEBI:29035"/>
        <label>2</label>
    </ligand>
</feature>
<dbReference type="Proteomes" id="UP000002139">
    <property type="component" value="Chromosome"/>
</dbReference>
<dbReference type="Gene3D" id="3.30.70.360">
    <property type="match status" value="1"/>
</dbReference>
<dbReference type="EMBL" id="AM746676">
    <property type="protein sequence ID" value="CAN92543.1"/>
    <property type="molecule type" value="Genomic_DNA"/>
</dbReference>
<dbReference type="NCBIfam" id="TIGR01891">
    <property type="entry name" value="amidohydrolases"/>
    <property type="match status" value="1"/>
</dbReference>
<dbReference type="KEGG" id="scl:sce2384"/>
<dbReference type="Pfam" id="PF07687">
    <property type="entry name" value="M20_dimer"/>
    <property type="match status" value="1"/>
</dbReference>
<feature type="binding site" evidence="2">
    <location>
        <position position="103"/>
    </location>
    <ligand>
        <name>Mn(2+)</name>
        <dbReference type="ChEBI" id="CHEBI:29035"/>
        <label>2</label>
    </ligand>
</feature>
<accession>A9G1T1</accession>
<dbReference type="OrthoDB" id="9777385at2"/>
<keyword evidence="1 4" id="KW-0378">Hydrolase</keyword>
<dbReference type="PIRSF" id="PIRSF005962">
    <property type="entry name" value="Pept_M20D_amidohydro"/>
    <property type="match status" value="1"/>
</dbReference>
<evidence type="ECO:0000313" key="5">
    <source>
        <dbReference type="Proteomes" id="UP000002139"/>
    </source>
</evidence>
<dbReference type="GO" id="GO:0019877">
    <property type="term" value="P:diaminopimelate biosynthetic process"/>
    <property type="evidence" value="ECO:0007669"/>
    <property type="project" value="UniProtKB-ARBA"/>
</dbReference>
<gene>
    <name evidence="4" type="ordered locus">sce2384</name>
</gene>
<feature type="binding site" evidence="2">
    <location>
        <position position="162"/>
    </location>
    <ligand>
        <name>Mn(2+)</name>
        <dbReference type="ChEBI" id="CHEBI:29035"/>
        <label>2</label>
    </ligand>
</feature>
<dbReference type="InterPro" id="IPR017439">
    <property type="entry name" value="Amidohydrolase"/>
</dbReference>
<feature type="binding site" evidence="2">
    <location>
        <position position="101"/>
    </location>
    <ligand>
        <name>Mn(2+)</name>
        <dbReference type="ChEBI" id="CHEBI:29035"/>
        <label>2</label>
    </ligand>
</feature>
<dbReference type="InterPro" id="IPR036264">
    <property type="entry name" value="Bact_exopeptidase_dim_dom"/>
</dbReference>
<protein>
    <submittedName>
        <fullName evidence="4">Hydrolase</fullName>
        <ecNumber evidence="4">3.5.1.32</ecNumber>
    </submittedName>
</protein>
<dbReference type="PANTHER" id="PTHR11014">
    <property type="entry name" value="PEPTIDASE M20 FAMILY MEMBER"/>
    <property type="match status" value="1"/>
</dbReference>
<name>A9G1T1_SORC5</name>
<dbReference type="FunFam" id="3.30.70.360:FF:000001">
    <property type="entry name" value="N-acetyldiaminopimelate deacetylase"/>
    <property type="match status" value="1"/>
</dbReference>
<dbReference type="GO" id="GO:0046872">
    <property type="term" value="F:metal ion binding"/>
    <property type="evidence" value="ECO:0007669"/>
    <property type="project" value="UniProtKB-KW"/>
</dbReference>
<dbReference type="Pfam" id="PF01546">
    <property type="entry name" value="Peptidase_M20"/>
    <property type="match status" value="1"/>
</dbReference>
<dbReference type="RefSeq" id="WP_012235016.1">
    <property type="nucleotide sequence ID" value="NC_010162.1"/>
</dbReference>
<dbReference type="GO" id="GO:0050118">
    <property type="term" value="F:N-acetyldiaminopimelate deacetylase activity"/>
    <property type="evidence" value="ECO:0007669"/>
    <property type="project" value="UniProtKB-ARBA"/>
</dbReference>
<dbReference type="AlphaFoldDB" id="A9G1T1"/>
<dbReference type="SUPFAM" id="SSF55031">
    <property type="entry name" value="Bacterial exopeptidase dimerisation domain"/>
    <property type="match status" value="1"/>
</dbReference>
<evidence type="ECO:0000313" key="4">
    <source>
        <dbReference type="EMBL" id="CAN92543.1"/>
    </source>
</evidence>
<dbReference type="STRING" id="448385.sce2384"/>
<keyword evidence="5" id="KW-1185">Reference proteome</keyword>
<organism evidence="4 5">
    <name type="scientific">Sorangium cellulosum (strain So ce56)</name>
    <name type="common">Polyangium cellulosum (strain So ce56)</name>
    <dbReference type="NCBI Taxonomy" id="448385"/>
    <lineage>
        <taxon>Bacteria</taxon>
        <taxon>Pseudomonadati</taxon>
        <taxon>Myxococcota</taxon>
        <taxon>Polyangia</taxon>
        <taxon>Polyangiales</taxon>
        <taxon>Polyangiaceae</taxon>
        <taxon>Sorangium</taxon>
    </lineage>
</organism>
<evidence type="ECO:0000256" key="1">
    <source>
        <dbReference type="ARBA" id="ARBA00022801"/>
    </source>
</evidence>
<dbReference type="Gene3D" id="3.40.630.10">
    <property type="entry name" value="Zn peptidases"/>
    <property type="match status" value="1"/>
</dbReference>
<dbReference type="InterPro" id="IPR011650">
    <property type="entry name" value="Peptidase_M20_dimer"/>
</dbReference>
<evidence type="ECO:0000256" key="2">
    <source>
        <dbReference type="PIRSR" id="PIRSR005962-1"/>
    </source>
</evidence>
<evidence type="ECO:0000259" key="3">
    <source>
        <dbReference type="Pfam" id="PF07687"/>
    </source>
</evidence>
<dbReference type="PANTHER" id="PTHR11014:SF63">
    <property type="entry name" value="METALLOPEPTIDASE, PUTATIVE (AFU_ORTHOLOGUE AFUA_6G09600)-RELATED"/>
    <property type="match status" value="1"/>
</dbReference>
<comment type="cofactor">
    <cofactor evidence="2">
        <name>Mn(2+)</name>
        <dbReference type="ChEBI" id="CHEBI:29035"/>
    </cofactor>
    <text evidence="2">The Mn(2+) ion enhances activity.</text>
</comment>
<proteinExistence type="predicted"/>
<dbReference type="HOGENOM" id="CLU_023257_0_1_7"/>
<keyword evidence="2" id="KW-0479">Metal-binding</keyword>
<feature type="binding site" evidence="2">
    <location>
        <position position="136"/>
    </location>
    <ligand>
        <name>Mn(2+)</name>
        <dbReference type="ChEBI" id="CHEBI:29035"/>
        <label>2</label>
    </ligand>
</feature>
<feature type="domain" description="Peptidase M20 dimerisation" evidence="3">
    <location>
        <begin position="186"/>
        <end position="275"/>
    </location>
</feature>
<dbReference type="EC" id="3.5.1.32" evidence="4"/>
<keyword evidence="2" id="KW-0464">Manganese</keyword>
<sequence>MPTIPRIDALHAEMTAWRRDLHAHPETAFEEARTSDFVAEKLSSFGVEVHRGLAKTGVVGTLRAGSGRRAIGLRADMDALHVHEANTFAHRSRNEGRMHACGHDGHTTMLLGAARHLAETRAFDGTVHFIFQPAEENEGGGRVMVEDGLFEKFPVEAVFGMHNWPGIPAGQLAVMPGIMMASFDIFEIKITGRGAHAGMPHHGVDAIVAGSALVQALQAIVSRGVSPVDAAVVSVTQFHAGDTWNVLPDEVTLRGSARALKPEVQALVEGAMRRVCDGVAAAHGCQVTMRYERRYPPIINTPKEVAMAIAAMTQVIGADKVLTDIQPTMGAEDFAFMLRERPGAYVWLGNGVAGESRMLHNPGYDFNDEILPIGASYWVTLVEQTLSKGALDSP</sequence>
<dbReference type="GO" id="GO:0047980">
    <property type="term" value="F:hippurate hydrolase activity"/>
    <property type="evidence" value="ECO:0007669"/>
    <property type="project" value="UniProtKB-EC"/>
</dbReference>